<organism evidence="5 6">
    <name type="scientific">Mogibacterium diversum</name>
    <dbReference type="NCBI Taxonomy" id="114527"/>
    <lineage>
        <taxon>Bacteria</taxon>
        <taxon>Bacillati</taxon>
        <taxon>Bacillota</taxon>
        <taxon>Clostridia</taxon>
        <taxon>Peptostreptococcales</taxon>
        <taxon>Anaerovoracaceae</taxon>
        <taxon>Mogibacterium</taxon>
    </lineage>
</organism>
<evidence type="ECO:0000256" key="1">
    <source>
        <dbReference type="SAM" id="MobiDB-lite"/>
    </source>
</evidence>
<name>A0A2S0L2T9_9FIRM</name>
<feature type="region of interest" description="Disordered" evidence="1">
    <location>
        <begin position="157"/>
        <end position="186"/>
    </location>
</feature>
<proteinExistence type="predicted"/>
<dbReference type="GO" id="GO:0005886">
    <property type="term" value="C:plasma membrane"/>
    <property type="evidence" value="ECO:0007669"/>
    <property type="project" value="TreeGrafter"/>
</dbReference>
<dbReference type="Pfam" id="PF08984">
    <property type="entry name" value="DUF1858"/>
    <property type="match status" value="1"/>
</dbReference>
<dbReference type="Pfam" id="PF13596">
    <property type="entry name" value="PAS_10"/>
    <property type="match status" value="1"/>
</dbReference>
<reference evidence="6" key="1">
    <citation type="submission" date="2018-02" db="EMBL/GenBank/DDBJ databases">
        <authorList>
            <person name="Holder M.E."/>
            <person name="Ajami N.J."/>
            <person name="Petrosino J.F."/>
        </authorList>
    </citation>
    <scope>NUCLEOTIDE SEQUENCE [LARGE SCALE GENOMIC DNA]</scope>
    <source>
        <strain evidence="6">CCUG 47132</strain>
    </source>
</reference>
<gene>
    <name evidence="5" type="ORF">C5Q96_01265</name>
</gene>
<dbReference type="PANTHER" id="PTHR39966:SF3">
    <property type="entry name" value="DUF438 DOMAIN-CONTAINING PROTEIN"/>
    <property type="match status" value="1"/>
</dbReference>
<dbReference type="Proteomes" id="UP000237883">
    <property type="component" value="Chromosome"/>
</dbReference>
<dbReference type="SUPFAM" id="SSF140683">
    <property type="entry name" value="SP0561-like"/>
    <property type="match status" value="1"/>
</dbReference>
<sequence length="607" mass="68840">MKKDKINLKEEIEMAEKVLDMKKNVHDLATEYPEVIDIMIELGFKDISNPVALNTMGRVMTIPKGSQIKGIDLDSIVSLFEEKGFEVINVPELKKKETAKTPGAKEESSKPAFDINKLNIPDFAKAYIREDGTVDVDKVPDFVKNFLDADGRIDPSKLPSFTSGSDAKRGEEPASEETNKPKNASEREVLLRSYIERLTKGEDLETVRKEFVQNFKEVDALEIANAEQHLIKSGVPYQEVQKLCDVHSALFHGSTKQEKIMNAEKAVAASKEAAQRRMNGANDRKAAEIKAQTLIAEPGHPLNVLTLENEGIAEQIAVINKLFEEGADRSVITDELNKLRDVSIHYAKKGDIIYTILKSRYDVTGPSDVMWTVDDEIRDELRHVTDGTLSDEEWIERSQAVVKRADEMIYKESNILFPICVQFFKDEEWEEVGRDLKEYDYCLLKEEPAEWDKASKEDYTHRAAKEGKNGATANDGDIIFASGHMTQYQLEAMLNTIPLELTFVDHVDMNRYYNDNGEKKLFKRPISSLDREVYTCHPPTIEPMVRSIISSFKSGAQDKVEVWMNKGGSDVLVSYRAVRDANGEYVGTLECVQVMDEIMEHYKEKFQ</sequence>
<feature type="domain" description="Hemerythrin-like" evidence="2">
    <location>
        <begin position="300"/>
        <end position="419"/>
    </location>
</feature>
<dbReference type="InterPro" id="IPR007380">
    <property type="entry name" value="DUF438"/>
</dbReference>
<dbReference type="EMBL" id="CP027228">
    <property type="protein sequence ID" value="AVM47569.1"/>
    <property type="molecule type" value="Genomic_DNA"/>
</dbReference>
<feature type="compositionally biased region" description="Basic and acidic residues" evidence="1">
    <location>
        <begin position="166"/>
        <end position="186"/>
    </location>
</feature>
<dbReference type="InterPro" id="IPR035965">
    <property type="entry name" value="PAS-like_dom_sf"/>
</dbReference>
<dbReference type="Pfam" id="PF04282">
    <property type="entry name" value="DUF438"/>
    <property type="match status" value="1"/>
</dbReference>
<evidence type="ECO:0000259" key="4">
    <source>
        <dbReference type="Pfam" id="PF08984"/>
    </source>
</evidence>
<evidence type="ECO:0000259" key="3">
    <source>
        <dbReference type="Pfam" id="PF04282"/>
    </source>
</evidence>
<evidence type="ECO:0000313" key="6">
    <source>
        <dbReference type="Proteomes" id="UP000237883"/>
    </source>
</evidence>
<accession>A0A2S0L2T9</accession>
<keyword evidence="6" id="KW-1185">Reference proteome</keyword>
<dbReference type="KEGG" id="mdv:C5Q96_01265"/>
<evidence type="ECO:0000313" key="5">
    <source>
        <dbReference type="EMBL" id="AVM47569.1"/>
    </source>
</evidence>
<evidence type="ECO:0000259" key="2">
    <source>
        <dbReference type="Pfam" id="PF01814"/>
    </source>
</evidence>
<dbReference type="AlphaFoldDB" id="A0A2S0L2T9"/>
<protein>
    <submittedName>
        <fullName evidence="5">DUF438 domain-containing protein</fullName>
    </submittedName>
</protein>
<dbReference type="Gene3D" id="1.20.120.520">
    <property type="entry name" value="nmb1532 protein domain like"/>
    <property type="match status" value="1"/>
</dbReference>
<feature type="domain" description="DUF1858" evidence="4">
    <location>
        <begin position="20"/>
        <end position="77"/>
    </location>
</feature>
<dbReference type="SUPFAM" id="SSF55785">
    <property type="entry name" value="PYP-like sensor domain (PAS domain)"/>
    <property type="match status" value="1"/>
</dbReference>
<dbReference type="InterPro" id="IPR012312">
    <property type="entry name" value="Hemerythrin-like"/>
</dbReference>
<dbReference type="InterPro" id="IPR015077">
    <property type="entry name" value="DUF1858"/>
</dbReference>
<feature type="domain" description="DUF438" evidence="3">
    <location>
        <begin position="191"/>
        <end position="256"/>
    </location>
</feature>
<dbReference type="Pfam" id="PF01814">
    <property type="entry name" value="Hemerythrin"/>
    <property type="match status" value="1"/>
</dbReference>
<dbReference type="InterPro" id="IPR038062">
    <property type="entry name" value="ScdA-like_N_sf"/>
</dbReference>
<dbReference type="PANTHER" id="PTHR39966">
    <property type="entry name" value="BLL2471 PROTEIN-RELATED"/>
    <property type="match status" value="1"/>
</dbReference>
<dbReference type="Gene3D" id="1.10.3910.10">
    <property type="entry name" value="SP0561-like"/>
    <property type="match status" value="1"/>
</dbReference>